<sequence length="81" mass="8871">MQAGWQDGKNNAAANRSSEKGSDKLCFIYFSETGFFQFQTTSKAAYIRPTATKPGLCGIIMNILIVKSIKNGHKAFIPPTI</sequence>
<feature type="region of interest" description="Disordered" evidence="1">
    <location>
        <begin position="1"/>
        <end position="20"/>
    </location>
</feature>
<dbReference type="RefSeq" id="WP_070859857.1">
    <property type="nucleotide sequence ID" value="NZ_PKJO01000002.1"/>
</dbReference>
<evidence type="ECO:0000313" key="2">
    <source>
        <dbReference type="EMBL" id="PLA40797.1"/>
    </source>
</evidence>
<dbReference type="AlphaFoldDB" id="A0A2I1XDV2"/>
<evidence type="ECO:0000313" key="3">
    <source>
        <dbReference type="Proteomes" id="UP000234767"/>
    </source>
</evidence>
<gene>
    <name evidence="2" type="ORF">CYK00_01895</name>
</gene>
<reference evidence="2 3" key="1">
    <citation type="submission" date="2017-12" db="EMBL/GenBank/DDBJ databases">
        <title>Phylogenetic diversity of female urinary microbiome.</title>
        <authorList>
            <person name="Thomas-White K."/>
            <person name="Wolfe A.J."/>
        </authorList>
    </citation>
    <scope>NUCLEOTIDE SEQUENCE [LARGE SCALE GENOMIC DNA]</scope>
    <source>
        <strain evidence="2 3">UMB0321</strain>
    </source>
</reference>
<accession>A0A2I1XDV2</accession>
<protein>
    <submittedName>
        <fullName evidence="2">Uncharacterized protein</fullName>
    </submittedName>
</protein>
<comment type="caution">
    <text evidence="2">The sequence shown here is derived from an EMBL/GenBank/DDBJ whole genome shotgun (WGS) entry which is preliminary data.</text>
</comment>
<name>A0A2I1XDV2_NEISI</name>
<dbReference type="Proteomes" id="UP000234767">
    <property type="component" value="Unassembled WGS sequence"/>
</dbReference>
<proteinExistence type="predicted"/>
<organism evidence="2 3">
    <name type="scientific">Neisseria sicca</name>
    <dbReference type="NCBI Taxonomy" id="490"/>
    <lineage>
        <taxon>Bacteria</taxon>
        <taxon>Pseudomonadati</taxon>
        <taxon>Pseudomonadota</taxon>
        <taxon>Betaproteobacteria</taxon>
        <taxon>Neisseriales</taxon>
        <taxon>Neisseriaceae</taxon>
        <taxon>Neisseria</taxon>
    </lineage>
</organism>
<dbReference type="EMBL" id="PKJO01000002">
    <property type="protein sequence ID" value="PLA40797.1"/>
    <property type="molecule type" value="Genomic_DNA"/>
</dbReference>
<evidence type="ECO:0000256" key="1">
    <source>
        <dbReference type="SAM" id="MobiDB-lite"/>
    </source>
</evidence>